<accession>A0A562MP59</accession>
<dbReference type="Proteomes" id="UP000317122">
    <property type="component" value="Unassembled WGS sequence"/>
</dbReference>
<evidence type="ECO:0008006" key="3">
    <source>
        <dbReference type="Google" id="ProtNLM"/>
    </source>
</evidence>
<comment type="caution">
    <text evidence="1">The sequence shown here is derived from an EMBL/GenBank/DDBJ whole genome shotgun (WGS) entry which is preliminary data.</text>
</comment>
<dbReference type="RefSeq" id="WP_145722753.1">
    <property type="nucleotide sequence ID" value="NZ_BSPF01000003.1"/>
</dbReference>
<dbReference type="EMBL" id="VLKT01000070">
    <property type="protein sequence ID" value="TWI21703.1"/>
    <property type="molecule type" value="Genomic_DNA"/>
</dbReference>
<name>A0A562MP59_9HYPH</name>
<protein>
    <recommendedName>
        <fullName evidence="3">Translational machinery protein</fullName>
    </recommendedName>
</protein>
<dbReference type="Gene3D" id="3.30.420.60">
    <property type="entry name" value="eRF1 domain 2"/>
    <property type="match status" value="1"/>
</dbReference>
<keyword evidence="2" id="KW-1185">Reference proteome</keyword>
<organism evidence="1 2">
    <name type="scientific">Mesorhizobium tianshanense</name>
    <dbReference type="NCBI Taxonomy" id="39844"/>
    <lineage>
        <taxon>Bacteria</taxon>
        <taxon>Pseudomonadati</taxon>
        <taxon>Pseudomonadota</taxon>
        <taxon>Alphaproteobacteria</taxon>
        <taxon>Hyphomicrobiales</taxon>
        <taxon>Phyllobacteriaceae</taxon>
        <taxon>Mesorhizobium</taxon>
    </lineage>
</organism>
<dbReference type="InterPro" id="IPR042226">
    <property type="entry name" value="eFR1_2_sf"/>
</dbReference>
<gene>
    <name evidence="1" type="ORF">IQ26_06783</name>
</gene>
<dbReference type="OrthoDB" id="7173112at2"/>
<sequence length="128" mass="14556">MQTQHAVAWLDHREAKVFFFDRSAVESLRLATTLTHHQTHNKAGTIDGKRAPENQSFYHDIVSILQPAKEWLIVGPGSAKDELVRHIRSHHSHLKDRIVGVETADHPTEAQIVAHARTFFRAADRMLP</sequence>
<dbReference type="SUPFAM" id="SSF53137">
    <property type="entry name" value="Translational machinery components"/>
    <property type="match status" value="1"/>
</dbReference>
<reference evidence="1 2" key="1">
    <citation type="journal article" date="2015" name="Stand. Genomic Sci.">
        <title>Genomic Encyclopedia of Bacterial and Archaeal Type Strains, Phase III: the genomes of soil and plant-associated and newly described type strains.</title>
        <authorList>
            <person name="Whitman W.B."/>
            <person name="Woyke T."/>
            <person name="Klenk H.P."/>
            <person name="Zhou Y."/>
            <person name="Lilburn T.G."/>
            <person name="Beck B.J."/>
            <person name="De Vos P."/>
            <person name="Vandamme P."/>
            <person name="Eisen J.A."/>
            <person name="Garrity G."/>
            <person name="Hugenholtz P."/>
            <person name="Kyrpides N.C."/>
        </authorList>
    </citation>
    <scope>NUCLEOTIDE SEQUENCE [LARGE SCALE GENOMIC DNA]</scope>
    <source>
        <strain evidence="1 2">CGMCC 1.2546</strain>
    </source>
</reference>
<evidence type="ECO:0000313" key="2">
    <source>
        <dbReference type="Proteomes" id="UP000317122"/>
    </source>
</evidence>
<dbReference type="AlphaFoldDB" id="A0A562MP59"/>
<proteinExistence type="predicted"/>
<evidence type="ECO:0000313" key="1">
    <source>
        <dbReference type="EMBL" id="TWI21703.1"/>
    </source>
</evidence>